<dbReference type="GO" id="GO:0071555">
    <property type="term" value="P:cell wall organization"/>
    <property type="evidence" value="ECO:0007669"/>
    <property type="project" value="UniProtKB-KW"/>
</dbReference>
<dbReference type="GO" id="GO:0099402">
    <property type="term" value="P:plant organ development"/>
    <property type="evidence" value="ECO:0007669"/>
    <property type="project" value="UniProtKB-ARBA"/>
</dbReference>
<dbReference type="InterPro" id="IPR001173">
    <property type="entry name" value="Glyco_trans_2-like"/>
</dbReference>
<protein>
    <recommendedName>
        <fullName evidence="11">Glycosyltransferase 2-like domain-containing protein</fullName>
    </recommendedName>
</protein>
<feature type="transmembrane region" description="Helical" evidence="10">
    <location>
        <begin position="671"/>
        <end position="690"/>
    </location>
</feature>
<keyword evidence="2" id="KW-0328">Glycosyltransferase</keyword>
<dbReference type="KEGG" id="mnt:21402776"/>
<evidence type="ECO:0000256" key="8">
    <source>
        <dbReference type="ARBA" id="ARBA00023316"/>
    </source>
</evidence>
<evidence type="ECO:0000256" key="3">
    <source>
        <dbReference type="ARBA" id="ARBA00022679"/>
    </source>
</evidence>
<dbReference type="OrthoDB" id="72851at2759"/>
<evidence type="ECO:0000256" key="5">
    <source>
        <dbReference type="ARBA" id="ARBA00022989"/>
    </source>
</evidence>
<dbReference type="FunFam" id="3.90.550.10:FF:000007">
    <property type="entry name" value="probable xyloglucan glycosyltransferase 5"/>
    <property type="match status" value="1"/>
</dbReference>
<evidence type="ECO:0000256" key="9">
    <source>
        <dbReference type="ARBA" id="ARBA00061151"/>
    </source>
</evidence>
<dbReference type="EMBL" id="KE346312">
    <property type="protein sequence ID" value="EXC32745.1"/>
    <property type="molecule type" value="Genomic_DNA"/>
</dbReference>
<sequence length="695" mass="79506">MAPRLDFSNLWAKDSIRKGTPVVVTMENPNISVVEIDGPDAAFRPVEKSRGKNAKQVTWVLLLKAHRAVGGLAWLATVIWALLGAIKKRLVHRQGVDVDTEKLGKGKLLFRVIKVFLATSLAILAFEVVAYFKGWHYFRNPNLHIPRTSELQGWLHMVYVAWLTFRAEYIAPTIQALSTFCVVLFLIQSADRMILCLGCLWIKYKKIKPRVKGDPFEMSDVEKSAGYEYPMVLVQIPMCNEREVYEQSMSAVCQIDWPKNRLLIQVLDDSSDESIQCLIQAEVAKWSQKGINIRYRHREVRTGYKAGNLKSAMNCDYIKDCEFVAIFDADFQPNPDFLKQTVPHFKDKPELGLVQARWAFVNKDENLLTRLQNINLCFHFEVEQQVNGVFLNFFGFNGTAGVWRIKALEESGGWLERTTVEDMDIAVRAHLNGWKFIFLNDVKVLCEVPESYEAYRKQQHRWHSGPMQLFRLCLPAILTSKISALKKANMILLFFLLRKLILPFYSFTLFCIILPLTMFVPEAELPVWVICYVPVFMSFLNILPAPKSFPFIVPYLLFENTMSVTKFNAMISGLFQLGSSYEWTVTKKTGRSSESDLLAAAERESKTMNQLQIHRGASESELLELNRLMEQKEVASVPVKKVNKIYKKELALAFLLLTASVRSLLSAQGVHFYFLLFQGITFLLVGLDLIGEQMS</sequence>
<feature type="transmembrane region" description="Helical" evidence="10">
    <location>
        <begin position="169"/>
        <end position="187"/>
    </location>
</feature>
<proteinExistence type="inferred from homology"/>
<dbReference type="eggNOG" id="ENOG502QTBF">
    <property type="taxonomic scope" value="Eukaryota"/>
</dbReference>
<keyword evidence="3" id="KW-0808">Transferase</keyword>
<gene>
    <name evidence="12" type="ORF">L484_019858</name>
</gene>
<organism evidence="12 13">
    <name type="scientific">Morus notabilis</name>
    <dbReference type="NCBI Taxonomy" id="981085"/>
    <lineage>
        <taxon>Eukaryota</taxon>
        <taxon>Viridiplantae</taxon>
        <taxon>Streptophyta</taxon>
        <taxon>Embryophyta</taxon>
        <taxon>Tracheophyta</taxon>
        <taxon>Spermatophyta</taxon>
        <taxon>Magnoliopsida</taxon>
        <taxon>eudicotyledons</taxon>
        <taxon>Gunneridae</taxon>
        <taxon>Pentapetalae</taxon>
        <taxon>rosids</taxon>
        <taxon>fabids</taxon>
        <taxon>Rosales</taxon>
        <taxon>Moraceae</taxon>
        <taxon>Moreae</taxon>
        <taxon>Morus</taxon>
    </lineage>
</organism>
<dbReference type="GO" id="GO:0048868">
    <property type="term" value="P:pollen tube development"/>
    <property type="evidence" value="ECO:0007669"/>
    <property type="project" value="UniProtKB-ARBA"/>
</dbReference>
<reference evidence="13" key="1">
    <citation type="submission" date="2013-01" db="EMBL/GenBank/DDBJ databases">
        <title>Draft Genome Sequence of a Mulberry Tree, Morus notabilis C.K. Schneid.</title>
        <authorList>
            <person name="He N."/>
            <person name="Zhao S."/>
        </authorList>
    </citation>
    <scope>NUCLEOTIDE SEQUENCE</scope>
</reference>
<evidence type="ECO:0000313" key="13">
    <source>
        <dbReference type="Proteomes" id="UP000030645"/>
    </source>
</evidence>
<feature type="domain" description="Glycosyltransferase 2-like" evidence="11">
    <location>
        <begin position="324"/>
        <end position="531"/>
    </location>
</feature>
<feature type="transmembrane region" description="Helical" evidence="10">
    <location>
        <begin position="68"/>
        <end position="87"/>
    </location>
</feature>
<keyword evidence="13" id="KW-1185">Reference proteome</keyword>
<dbReference type="GO" id="GO:0016757">
    <property type="term" value="F:glycosyltransferase activity"/>
    <property type="evidence" value="ECO:0007669"/>
    <property type="project" value="UniProtKB-KW"/>
</dbReference>
<evidence type="ECO:0000259" key="11">
    <source>
        <dbReference type="Pfam" id="PF13632"/>
    </source>
</evidence>
<dbReference type="InterPro" id="IPR029044">
    <property type="entry name" value="Nucleotide-diphossugar_trans"/>
</dbReference>
<evidence type="ECO:0000256" key="1">
    <source>
        <dbReference type="ARBA" id="ARBA00004653"/>
    </source>
</evidence>
<dbReference type="AlphaFoldDB" id="W9S9X8"/>
<dbReference type="Gene3D" id="3.90.550.10">
    <property type="entry name" value="Spore Coat Polysaccharide Biosynthesis Protein SpsA, Chain A"/>
    <property type="match status" value="1"/>
</dbReference>
<evidence type="ECO:0000256" key="2">
    <source>
        <dbReference type="ARBA" id="ARBA00022676"/>
    </source>
</evidence>
<dbReference type="Proteomes" id="UP000030645">
    <property type="component" value="Unassembled WGS sequence"/>
</dbReference>
<dbReference type="PANTHER" id="PTHR32044">
    <property type="entry name" value="GLUCOMANNAN 4-BETA-MANNOSYLTRANSFERASE 9"/>
    <property type="match status" value="1"/>
</dbReference>
<keyword evidence="4 10" id="KW-0812">Transmembrane</keyword>
<keyword evidence="8" id="KW-0961">Cell wall biogenesis/degradation</keyword>
<dbReference type="SUPFAM" id="SSF53448">
    <property type="entry name" value="Nucleotide-diphospho-sugar transferases"/>
    <property type="match status" value="1"/>
</dbReference>
<evidence type="ECO:0000256" key="7">
    <source>
        <dbReference type="ARBA" id="ARBA00023136"/>
    </source>
</evidence>
<dbReference type="GO" id="GO:0000139">
    <property type="term" value="C:Golgi membrane"/>
    <property type="evidence" value="ECO:0007669"/>
    <property type="project" value="UniProtKB-SubCell"/>
</dbReference>
<keyword evidence="7 10" id="KW-0472">Membrane</keyword>
<evidence type="ECO:0000313" key="12">
    <source>
        <dbReference type="EMBL" id="EXC32745.1"/>
    </source>
</evidence>
<evidence type="ECO:0000256" key="4">
    <source>
        <dbReference type="ARBA" id="ARBA00022692"/>
    </source>
</evidence>
<name>W9S9X8_9ROSA</name>
<feature type="transmembrane region" description="Helical" evidence="10">
    <location>
        <begin position="500"/>
        <end position="519"/>
    </location>
</feature>
<keyword evidence="5 10" id="KW-1133">Transmembrane helix</keyword>
<dbReference type="STRING" id="981085.W9S9X8"/>
<accession>W9S9X8</accession>
<keyword evidence="6" id="KW-0333">Golgi apparatus</keyword>
<feature type="transmembrane region" description="Helical" evidence="10">
    <location>
        <begin position="108"/>
        <end position="132"/>
    </location>
</feature>
<evidence type="ECO:0000256" key="6">
    <source>
        <dbReference type="ARBA" id="ARBA00023034"/>
    </source>
</evidence>
<comment type="subcellular location">
    <subcellularLocation>
        <location evidence="1">Golgi apparatus membrane</location>
        <topology evidence="1">Multi-pass membrane protein</topology>
    </subcellularLocation>
</comment>
<evidence type="ECO:0000256" key="10">
    <source>
        <dbReference type="SAM" id="Phobius"/>
    </source>
</evidence>
<dbReference type="Pfam" id="PF13632">
    <property type="entry name" value="Glyco_trans_2_3"/>
    <property type="match status" value="1"/>
</dbReference>
<dbReference type="PANTHER" id="PTHR32044:SF101">
    <property type="entry name" value="GLYCOSYLTRANSFERASE 2-LIKE DOMAIN-CONTAINING PROTEIN"/>
    <property type="match status" value="1"/>
</dbReference>
<comment type="similarity">
    <text evidence="9">Belongs to the glycosyltransferase 2 family. Plant cellulose synthase-like C subfamily.</text>
</comment>